<dbReference type="InterPro" id="IPR013078">
    <property type="entry name" value="His_Pase_superF_clade-1"/>
</dbReference>
<keyword evidence="3" id="KW-1185">Reference proteome</keyword>
<dbReference type="HOGENOM" id="CLU_084603_0_2_1"/>
<proteinExistence type="predicted"/>
<evidence type="ECO:0008006" key="4">
    <source>
        <dbReference type="Google" id="ProtNLM"/>
    </source>
</evidence>
<dbReference type="PANTHER" id="PTHR47623:SF1">
    <property type="entry name" value="OS09G0287300 PROTEIN"/>
    <property type="match status" value="1"/>
</dbReference>
<dbReference type="PANTHER" id="PTHR47623">
    <property type="entry name" value="OS09G0287300 PROTEIN"/>
    <property type="match status" value="1"/>
</dbReference>
<dbReference type="KEGG" id="smo:SELMODRAFT_68511"/>
<dbReference type="InParanoid" id="D8QXV6"/>
<dbReference type="AlphaFoldDB" id="D8QXV6"/>
<sequence>RRLILLRHAHSSWANRSLKDHERPLSGRGRQQAASIAAKLRELGWLPELVLCSDSTRTRETLEIIKRHTVELLQVETHFLTTYYSVAAMDGHTAQHIRETICKFAKDDIATILCMGHNRGWEEAASILCGRPLELKTSNAALLEAHGCSWQETFASAGAGGWKLREILQP</sequence>
<accession>D8QXV6</accession>
<dbReference type="Pfam" id="PF00300">
    <property type="entry name" value="His_Phos_1"/>
    <property type="match status" value="1"/>
</dbReference>
<feature type="non-terminal residue" evidence="2">
    <location>
        <position position="170"/>
    </location>
</feature>
<dbReference type="InterPro" id="IPR029033">
    <property type="entry name" value="His_PPase_superfam"/>
</dbReference>
<name>D8QXV6_SELML</name>
<dbReference type="Proteomes" id="UP000001514">
    <property type="component" value="Unassembled WGS sequence"/>
</dbReference>
<dbReference type="OrthoDB" id="2019724at2759"/>
<dbReference type="CDD" id="cd07067">
    <property type="entry name" value="HP_PGM_like"/>
    <property type="match status" value="1"/>
</dbReference>
<dbReference type="FunCoup" id="D8QXV6">
    <property type="interactions" value="1064"/>
</dbReference>
<dbReference type="eggNOG" id="KOG0118">
    <property type="taxonomic scope" value="Eukaryota"/>
</dbReference>
<dbReference type="EMBL" id="GL377568">
    <property type="protein sequence ID" value="EFJ35101.1"/>
    <property type="molecule type" value="Genomic_DNA"/>
</dbReference>
<evidence type="ECO:0000313" key="2">
    <source>
        <dbReference type="EMBL" id="EFJ35101.1"/>
    </source>
</evidence>
<evidence type="ECO:0000313" key="3">
    <source>
        <dbReference type="Proteomes" id="UP000001514"/>
    </source>
</evidence>
<organism evidence="3">
    <name type="scientific">Selaginella moellendorffii</name>
    <name type="common">Spikemoss</name>
    <dbReference type="NCBI Taxonomy" id="88036"/>
    <lineage>
        <taxon>Eukaryota</taxon>
        <taxon>Viridiplantae</taxon>
        <taxon>Streptophyta</taxon>
        <taxon>Embryophyta</taxon>
        <taxon>Tracheophyta</taxon>
        <taxon>Lycopodiopsida</taxon>
        <taxon>Selaginellales</taxon>
        <taxon>Selaginellaceae</taxon>
        <taxon>Selaginella</taxon>
    </lineage>
</organism>
<reference evidence="2 3" key="1">
    <citation type="journal article" date="2011" name="Science">
        <title>The Selaginella genome identifies genetic changes associated with the evolution of vascular plants.</title>
        <authorList>
            <person name="Banks J.A."/>
            <person name="Nishiyama T."/>
            <person name="Hasebe M."/>
            <person name="Bowman J.L."/>
            <person name="Gribskov M."/>
            <person name="dePamphilis C."/>
            <person name="Albert V.A."/>
            <person name="Aono N."/>
            <person name="Aoyama T."/>
            <person name="Ambrose B.A."/>
            <person name="Ashton N.W."/>
            <person name="Axtell M.J."/>
            <person name="Barker E."/>
            <person name="Barker M.S."/>
            <person name="Bennetzen J.L."/>
            <person name="Bonawitz N.D."/>
            <person name="Chapple C."/>
            <person name="Cheng C."/>
            <person name="Correa L.G."/>
            <person name="Dacre M."/>
            <person name="DeBarry J."/>
            <person name="Dreyer I."/>
            <person name="Elias M."/>
            <person name="Engstrom E.M."/>
            <person name="Estelle M."/>
            <person name="Feng L."/>
            <person name="Finet C."/>
            <person name="Floyd S.K."/>
            <person name="Frommer W.B."/>
            <person name="Fujita T."/>
            <person name="Gramzow L."/>
            <person name="Gutensohn M."/>
            <person name="Harholt J."/>
            <person name="Hattori M."/>
            <person name="Heyl A."/>
            <person name="Hirai T."/>
            <person name="Hiwatashi Y."/>
            <person name="Ishikawa M."/>
            <person name="Iwata M."/>
            <person name="Karol K.G."/>
            <person name="Koehler B."/>
            <person name="Kolukisaoglu U."/>
            <person name="Kubo M."/>
            <person name="Kurata T."/>
            <person name="Lalonde S."/>
            <person name="Li K."/>
            <person name="Li Y."/>
            <person name="Litt A."/>
            <person name="Lyons E."/>
            <person name="Manning G."/>
            <person name="Maruyama T."/>
            <person name="Michael T.P."/>
            <person name="Mikami K."/>
            <person name="Miyazaki S."/>
            <person name="Morinaga S."/>
            <person name="Murata T."/>
            <person name="Mueller-Roeber B."/>
            <person name="Nelson D.R."/>
            <person name="Obara M."/>
            <person name="Oguri Y."/>
            <person name="Olmstead R.G."/>
            <person name="Onodera N."/>
            <person name="Petersen B.L."/>
            <person name="Pils B."/>
            <person name="Prigge M."/>
            <person name="Rensing S.A."/>
            <person name="Riano-Pachon D.M."/>
            <person name="Roberts A.W."/>
            <person name="Sato Y."/>
            <person name="Scheller H.V."/>
            <person name="Schulz B."/>
            <person name="Schulz C."/>
            <person name="Shakirov E.V."/>
            <person name="Shibagaki N."/>
            <person name="Shinohara N."/>
            <person name="Shippen D.E."/>
            <person name="Soerensen I."/>
            <person name="Sotooka R."/>
            <person name="Sugimoto N."/>
            <person name="Sugita M."/>
            <person name="Sumikawa N."/>
            <person name="Tanurdzic M."/>
            <person name="Theissen G."/>
            <person name="Ulvskov P."/>
            <person name="Wakazuki S."/>
            <person name="Weng J.K."/>
            <person name="Willats W.W."/>
            <person name="Wipf D."/>
            <person name="Wolf P.G."/>
            <person name="Yang L."/>
            <person name="Zimmer A.D."/>
            <person name="Zhu Q."/>
            <person name="Mitros T."/>
            <person name="Hellsten U."/>
            <person name="Loque D."/>
            <person name="Otillar R."/>
            <person name="Salamov A."/>
            <person name="Schmutz J."/>
            <person name="Shapiro H."/>
            <person name="Lindquist E."/>
            <person name="Lucas S."/>
            <person name="Rokhsar D."/>
            <person name="Grigoriev I.V."/>
        </authorList>
    </citation>
    <scope>NUCLEOTIDE SEQUENCE [LARGE SCALE GENOMIC DNA]</scope>
</reference>
<protein>
    <recommendedName>
        <fullName evidence="4">Phosphoglycerate mutase family protein</fullName>
    </recommendedName>
</protein>
<gene>
    <name evidence="2" type="ORF">SELMODRAFT_68511</name>
</gene>
<dbReference type="Gramene" id="EFJ35101">
    <property type="protein sequence ID" value="EFJ35101"/>
    <property type="gene ID" value="SELMODRAFT_68511"/>
</dbReference>
<dbReference type="SMART" id="SM00855">
    <property type="entry name" value="PGAM"/>
    <property type="match status" value="1"/>
</dbReference>
<feature type="binding site" evidence="1">
    <location>
        <position position="57"/>
    </location>
    <ligand>
        <name>substrate</name>
    </ligand>
</feature>
<dbReference type="OMA" id="CVGHNKG"/>
<feature type="non-terminal residue" evidence="2">
    <location>
        <position position="1"/>
    </location>
</feature>
<dbReference type="Gene3D" id="3.40.50.1240">
    <property type="entry name" value="Phosphoglycerate mutase-like"/>
    <property type="match status" value="1"/>
</dbReference>
<evidence type="ECO:0000256" key="1">
    <source>
        <dbReference type="PIRSR" id="PIRSR613078-2"/>
    </source>
</evidence>
<dbReference type="SUPFAM" id="SSF53254">
    <property type="entry name" value="Phosphoglycerate mutase-like"/>
    <property type="match status" value="1"/>
</dbReference>